<organism evidence="3 4">
    <name type="scientific">Daphnia magna</name>
    <dbReference type="NCBI Taxonomy" id="35525"/>
    <lineage>
        <taxon>Eukaryota</taxon>
        <taxon>Metazoa</taxon>
        <taxon>Ecdysozoa</taxon>
        <taxon>Arthropoda</taxon>
        <taxon>Crustacea</taxon>
        <taxon>Branchiopoda</taxon>
        <taxon>Diplostraca</taxon>
        <taxon>Cladocera</taxon>
        <taxon>Anomopoda</taxon>
        <taxon>Daphniidae</taxon>
        <taxon>Daphnia</taxon>
    </lineage>
</organism>
<feature type="region of interest" description="Disordered" evidence="1">
    <location>
        <begin position="219"/>
        <end position="244"/>
    </location>
</feature>
<comment type="caution">
    <text evidence="3">The sequence shown here is derived from an EMBL/GenBank/DDBJ whole genome shotgun (WGS) entry which is preliminary data.</text>
</comment>
<feature type="domain" description="Chromo" evidence="2">
    <location>
        <begin position="44"/>
        <end position="107"/>
    </location>
</feature>
<evidence type="ECO:0000259" key="2">
    <source>
        <dbReference type="PROSITE" id="PS50013"/>
    </source>
</evidence>
<dbReference type="Pfam" id="PF00385">
    <property type="entry name" value="Chromo"/>
    <property type="match status" value="1"/>
</dbReference>
<dbReference type="InterPro" id="IPR016197">
    <property type="entry name" value="Chromo-like_dom_sf"/>
</dbReference>
<feature type="compositionally biased region" description="Polar residues" evidence="1">
    <location>
        <begin position="234"/>
        <end position="244"/>
    </location>
</feature>
<feature type="compositionally biased region" description="Polar residues" evidence="1">
    <location>
        <begin position="187"/>
        <end position="201"/>
    </location>
</feature>
<evidence type="ECO:0000313" key="3">
    <source>
        <dbReference type="EMBL" id="KAK4028503.1"/>
    </source>
</evidence>
<dbReference type="CDD" id="cd00024">
    <property type="entry name" value="CD_CSD"/>
    <property type="match status" value="1"/>
</dbReference>
<keyword evidence="4" id="KW-1185">Reference proteome</keyword>
<feature type="region of interest" description="Disordered" evidence="1">
    <location>
        <begin position="99"/>
        <end position="201"/>
    </location>
</feature>
<dbReference type="SUPFAM" id="SSF54160">
    <property type="entry name" value="Chromo domain-like"/>
    <property type="match status" value="1"/>
</dbReference>
<dbReference type="InterPro" id="IPR023780">
    <property type="entry name" value="Chromo_domain"/>
</dbReference>
<proteinExistence type="predicted"/>
<name>A0ABR0ATP9_9CRUS</name>
<reference evidence="3 4" key="1">
    <citation type="journal article" date="2023" name="Nucleic Acids Res.">
        <title>The hologenome of Daphnia magna reveals possible DNA methylation and microbiome-mediated evolution of the host genome.</title>
        <authorList>
            <person name="Chaturvedi A."/>
            <person name="Li X."/>
            <person name="Dhandapani V."/>
            <person name="Marshall H."/>
            <person name="Kissane S."/>
            <person name="Cuenca-Cambronero M."/>
            <person name="Asole G."/>
            <person name="Calvet F."/>
            <person name="Ruiz-Romero M."/>
            <person name="Marangio P."/>
            <person name="Guigo R."/>
            <person name="Rago D."/>
            <person name="Mirbahai L."/>
            <person name="Eastwood N."/>
            <person name="Colbourne J.K."/>
            <person name="Zhou J."/>
            <person name="Mallon E."/>
            <person name="Orsini L."/>
        </authorList>
    </citation>
    <scope>NUCLEOTIDE SEQUENCE [LARGE SCALE GENOMIC DNA]</scope>
    <source>
        <strain evidence="3">LRV0_1</strain>
    </source>
</reference>
<gene>
    <name evidence="3" type="ORF">OUZ56_017772</name>
</gene>
<dbReference type="SMART" id="SM00298">
    <property type="entry name" value="CHROMO"/>
    <property type="match status" value="1"/>
</dbReference>
<feature type="compositionally biased region" description="Polar residues" evidence="1">
    <location>
        <begin position="116"/>
        <end position="136"/>
    </location>
</feature>
<sequence length="244" mass="26793">MSLENAECFLGRDRGEFVDDMDYVVEELLDRRPVLVDPDSDMDYVVEELLDRRVVFSETGRKKDQYLVKFSGYPDSDNQWVGAKTAKLHSLVRQFNAKRKLQTTRTPEIENDEEQPCSTVTSSSEALETSTNSNPDLNVENVVRYLSPEPSSTSITAPSSRTTSLRRTLQPTSTTPQPEQQPPLAGSSGNTARFLRPTTNGPSVSAVVGSVIQHMDNASASTMDGFPSTAVDDSPSSISDANTH</sequence>
<protein>
    <recommendedName>
        <fullName evidence="2">Chromo domain-containing protein</fullName>
    </recommendedName>
</protein>
<dbReference type="InterPro" id="IPR000953">
    <property type="entry name" value="Chromo/chromo_shadow_dom"/>
</dbReference>
<feature type="compositionally biased region" description="Low complexity" evidence="1">
    <location>
        <begin position="158"/>
        <end position="184"/>
    </location>
</feature>
<dbReference type="Proteomes" id="UP001234178">
    <property type="component" value="Unassembled WGS sequence"/>
</dbReference>
<accession>A0ABR0ATP9</accession>
<evidence type="ECO:0000313" key="4">
    <source>
        <dbReference type="Proteomes" id="UP001234178"/>
    </source>
</evidence>
<dbReference type="Gene3D" id="2.40.50.40">
    <property type="match status" value="1"/>
</dbReference>
<dbReference type="PROSITE" id="PS50013">
    <property type="entry name" value="CHROMO_2"/>
    <property type="match status" value="1"/>
</dbReference>
<evidence type="ECO:0000256" key="1">
    <source>
        <dbReference type="SAM" id="MobiDB-lite"/>
    </source>
</evidence>
<dbReference type="EMBL" id="JAOYFB010000038">
    <property type="protein sequence ID" value="KAK4028503.1"/>
    <property type="molecule type" value="Genomic_DNA"/>
</dbReference>